<evidence type="ECO:0000313" key="3">
    <source>
        <dbReference type="Proteomes" id="UP000289437"/>
    </source>
</evidence>
<sequence>MGLLEGQRQVERADTLRLERRVRTGNGKYNGNGKRRFPSGMTTRGANATATAGP</sequence>
<feature type="compositionally biased region" description="Basic and acidic residues" evidence="1">
    <location>
        <begin position="8"/>
        <end position="22"/>
    </location>
</feature>
<organism evidence="2 3">
    <name type="scientific">Granulicella sibirica</name>
    <dbReference type="NCBI Taxonomy" id="2479048"/>
    <lineage>
        <taxon>Bacteria</taxon>
        <taxon>Pseudomonadati</taxon>
        <taxon>Acidobacteriota</taxon>
        <taxon>Terriglobia</taxon>
        <taxon>Terriglobales</taxon>
        <taxon>Acidobacteriaceae</taxon>
        <taxon>Granulicella</taxon>
    </lineage>
</organism>
<dbReference type="AlphaFoldDB" id="A0A4Q0T3D9"/>
<feature type="compositionally biased region" description="Low complexity" evidence="1">
    <location>
        <begin position="40"/>
        <end position="54"/>
    </location>
</feature>
<protein>
    <submittedName>
        <fullName evidence="2">Uncharacterized protein</fullName>
    </submittedName>
</protein>
<comment type="caution">
    <text evidence="2">The sequence shown here is derived from an EMBL/GenBank/DDBJ whole genome shotgun (WGS) entry which is preliminary data.</text>
</comment>
<dbReference type="EMBL" id="RDSM01000002">
    <property type="protein sequence ID" value="RXH56489.1"/>
    <property type="molecule type" value="Genomic_DNA"/>
</dbReference>
<proteinExistence type="predicted"/>
<evidence type="ECO:0000256" key="1">
    <source>
        <dbReference type="SAM" id="MobiDB-lite"/>
    </source>
</evidence>
<reference evidence="3" key="2">
    <citation type="submission" date="2019-02" db="EMBL/GenBank/DDBJ databases">
        <title>Granulicella sibirica sp. nov., a psychrotolerant acidobacterium isolated from an organic soil layer in forested tundra, West Siberia.</title>
        <authorList>
            <person name="Oshkin I.Y."/>
            <person name="Kulichevskaya I.S."/>
            <person name="Rijpstra W.I.C."/>
            <person name="Sinninghe Damste J.S."/>
            <person name="Rakitin A.L."/>
            <person name="Ravin N.V."/>
            <person name="Dedysh S.N."/>
        </authorList>
    </citation>
    <scope>NUCLEOTIDE SEQUENCE [LARGE SCALE GENOMIC DNA]</scope>
    <source>
        <strain evidence="3">AF10</strain>
    </source>
</reference>
<feature type="region of interest" description="Disordered" evidence="1">
    <location>
        <begin position="1"/>
        <end position="54"/>
    </location>
</feature>
<dbReference type="Proteomes" id="UP000289437">
    <property type="component" value="Unassembled WGS sequence"/>
</dbReference>
<keyword evidence="3" id="KW-1185">Reference proteome</keyword>
<gene>
    <name evidence="2" type="ORF">GRAN_3346</name>
</gene>
<name>A0A4Q0T3D9_9BACT</name>
<accession>A0A4Q0T3D9</accession>
<reference evidence="2 3" key="1">
    <citation type="submission" date="2018-11" db="EMBL/GenBank/DDBJ databases">
        <authorList>
            <person name="Mardanov A.V."/>
            <person name="Ravin N.V."/>
            <person name="Dedysh S.N."/>
        </authorList>
    </citation>
    <scope>NUCLEOTIDE SEQUENCE [LARGE SCALE GENOMIC DNA]</scope>
    <source>
        <strain evidence="2 3">AF10</strain>
    </source>
</reference>
<evidence type="ECO:0000313" key="2">
    <source>
        <dbReference type="EMBL" id="RXH56489.1"/>
    </source>
</evidence>